<accession>A0A9J7BVH8</accession>
<organism evidence="2 3">
    <name type="scientific">Occallatibacter riparius</name>
    <dbReference type="NCBI Taxonomy" id="1002689"/>
    <lineage>
        <taxon>Bacteria</taxon>
        <taxon>Pseudomonadati</taxon>
        <taxon>Acidobacteriota</taxon>
        <taxon>Terriglobia</taxon>
        <taxon>Terriglobales</taxon>
        <taxon>Acidobacteriaceae</taxon>
        <taxon>Occallatibacter</taxon>
    </lineage>
</organism>
<dbReference type="EMBL" id="CP093313">
    <property type="protein sequence ID" value="UWZ84902.1"/>
    <property type="molecule type" value="Genomic_DNA"/>
</dbReference>
<keyword evidence="3" id="KW-1185">Reference proteome</keyword>
<evidence type="ECO:0000256" key="1">
    <source>
        <dbReference type="SAM" id="Phobius"/>
    </source>
</evidence>
<sequence length="136" mass="15117">MHHLHDLNFVAIVVCAVIVWMLGALWYSPVLFAKPWVAIVGRQMGEKPKGVYVGMIGSLIGDLFLCFVLAHIIRWAGAEGWMGGAHIGLLMWAGFNAAVMFPQSIYEGRPLKYFLINTGYWLVSLVIVGAVLSVWR</sequence>
<feature type="transmembrane region" description="Helical" evidence="1">
    <location>
        <begin position="113"/>
        <end position="135"/>
    </location>
</feature>
<gene>
    <name evidence="2" type="ORF">MOP44_02935</name>
</gene>
<feature type="transmembrane region" description="Helical" evidence="1">
    <location>
        <begin position="51"/>
        <end position="73"/>
    </location>
</feature>
<feature type="transmembrane region" description="Helical" evidence="1">
    <location>
        <begin position="7"/>
        <end position="27"/>
    </location>
</feature>
<feature type="transmembrane region" description="Helical" evidence="1">
    <location>
        <begin position="80"/>
        <end position="101"/>
    </location>
</feature>
<proteinExistence type="predicted"/>
<name>A0A9J7BVH8_9BACT</name>
<dbReference type="Proteomes" id="UP001059380">
    <property type="component" value="Chromosome"/>
</dbReference>
<evidence type="ECO:0000313" key="3">
    <source>
        <dbReference type="Proteomes" id="UP001059380"/>
    </source>
</evidence>
<protein>
    <submittedName>
        <fullName evidence="2">DUF1761 domain-containing protein</fullName>
    </submittedName>
</protein>
<evidence type="ECO:0000313" key="2">
    <source>
        <dbReference type="EMBL" id="UWZ84902.1"/>
    </source>
</evidence>
<dbReference type="InterPro" id="IPR013879">
    <property type="entry name" value="DUF1761"/>
</dbReference>
<reference evidence="2" key="1">
    <citation type="submission" date="2021-04" db="EMBL/GenBank/DDBJ databases">
        <title>Phylogenetic analysis of Acidobacteriaceae.</title>
        <authorList>
            <person name="Qiu L."/>
            <person name="Zhang Q."/>
        </authorList>
    </citation>
    <scope>NUCLEOTIDE SEQUENCE</scope>
    <source>
        <strain evidence="2">DSM 25168</strain>
    </source>
</reference>
<dbReference type="Pfam" id="PF08570">
    <property type="entry name" value="DUF1761"/>
    <property type="match status" value="1"/>
</dbReference>
<dbReference type="AlphaFoldDB" id="A0A9J7BVH8"/>
<keyword evidence="1" id="KW-0472">Membrane</keyword>
<keyword evidence="1" id="KW-1133">Transmembrane helix</keyword>
<keyword evidence="1" id="KW-0812">Transmembrane</keyword>
<dbReference type="RefSeq" id="WP_260794408.1">
    <property type="nucleotide sequence ID" value="NZ_CP093313.1"/>
</dbReference>
<dbReference type="KEGG" id="orp:MOP44_02935"/>